<dbReference type="InterPro" id="IPR029460">
    <property type="entry name" value="DNAPol_HHH"/>
</dbReference>
<feature type="domain" description="Polymerase/histidinol phosphatase N-terminal" evidence="9">
    <location>
        <begin position="15"/>
        <end position="82"/>
    </location>
</feature>
<feature type="compositionally biased region" description="Polar residues" evidence="8">
    <location>
        <begin position="962"/>
        <end position="972"/>
    </location>
</feature>
<organism evidence="10 11">
    <name type="scientific">Isosphaera pallida (strain ATCC 43644 / DSM 9630 / IS1B)</name>
    <dbReference type="NCBI Taxonomy" id="575540"/>
    <lineage>
        <taxon>Bacteria</taxon>
        <taxon>Pseudomonadati</taxon>
        <taxon>Planctomycetota</taxon>
        <taxon>Planctomycetia</taxon>
        <taxon>Isosphaerales</taxon>
        <taxon>Isosphaeraceae</taxon>
        <taxon>Isosphaera</taxon>
    </lineage>
</organism>
<dbReference type="Pfam" id="PF17657">
    <property type="entry name" value="DNA_pol3_finger"/>
    <property type="match status" value="1"/>
</dbReference>
<name>E8QWL9_ISOPI</name>
<dbReference type="InterPro" id="IPR004805">
    <property type="entry name" value="DnaE2/DnaE/PolC"/>
</dbReference>
<keyword evidence="6" id="KW-0239">DNA-directed DNA polymerase</keyword>
<keyword evidence="3 10" id="KW-0808">Transferase</keyword>
<evidence type="ECO:0000313" key="10">
    <source>
        <dbReference type="EMBL" id="ADV61911.1"/>
    </source>
</evidence>
<dbReference type="EC" id="2.7.7.7" evidence="1"/>
<reference evidence="10 11" key="1">
    <citation type="journal article" date="2011" name="Stand. Genomic Sci.">
        <title>Complete genome sequence of Isosphaera pallida type strain (IS1B).</title>
        <authorList>
            <consortium name="US DOE Joint Genome Institute (JGI-PGF)"/>
            <person name="Goker M."/>
            <person name="Cleland D."/>
            <person name="Saunders E."/>
            <person name="Lapidus A."/>
            <person name="Nolan M."/>
            <person name="Lucas S."/>
            <person name="Hammon N."/>
            <person name="Deshpande S."/>
            <person name="Cheng J.F."/>
            <person name="Tapia R."/>
            <person name="Han C."/>
            <person name="Goodwin L."/>
            <person name="Pitluck S."/>
            <person name="Liolios K."/>
            <person name="Pagani I."/>
            <person name="Ivanova N."/>
            <person name="Mavromatis K."/>
            <person name="Pati A."/>
            <person name="Chen A."/>
            <person name="Palaniappan K."/>
            <person name="Land M."/>
            <person name="Hauser L."/>
            <person name="Chang Y.J."/>
            <person name="Jeffries C.D."/>
            <person name="Detter J.C."/>
            <person name="Beck B."/>
            <person name="Woyke T."/>
            <person name="Bristow J."/>
            <person name="Eisen J.A."/>
            <person name="Markowitz V."/>
            <person name="Hugenholtz P."/>
            <person name="Kyrpides N.C."/>
            <person name="Klenk H.P."/>
        </authorList>
    </citation>
    <scope>NUCLEOTIDE SEQUENCE [LARGE SCALE GENOMIC DNA]</scope>
    <source>
        <strain evidence="11">ATCC 43644 / DSM 9630 / IS1B</strain>
    </source>
</reference>
<dbReference type="EMBL" id="CP002353">
    <property type="protein sequence ID" value="ADV61911.1"/>
    <property type="molecule type" value="Genomic_DNA"/>
</dbReference>
<keyword evidence="4 10" id="KW-0548">Nucleotidyltransferase</keyword>
<evidence type="ECO:0000313" key="11">
    <source>
        <dbReference type="Proteomes" id="UP000008631"/>
    </source>
</evidence>
<evidence type="ECO:0000256" key="7">
    <source>
        <dbReference type="ARBA" id="ARBA00049244"/>
    </source>
</evidence>
<dbReference type="InParanoid" id="E8QWL9"/>
<evidence type="ECO:0000256" key="1">
    <source>
        <dbReference type="ARBA" id="ARBA00012417"/>
    </source>
</evidence>
<evidence type="ECO:0000256" key="8">
    <source>
        <dbReference type="SAM" id="MobiDB-lite"/>
    </source>
</evidence>
<sequence>MGWEKPDAMSHRPFVHLHCHSHYSLLDGASKIPDLIARAKSLGMNALAVTDHGNLHAAMEFLRESKAADFQPIIGLEAYVAPGHRASKIPGGCNGQETSFHLTLLARDAEGFRNLMRLSSKAFLEGFYYKPRIDKEILERHSKGLICLSGCASSEFSDFLLHDRFEEAERLAAWYLKVFGPENFFIEIQNNGVAIQKECEEKSIDLARRMGLPLVATSDAHYLTREDAPAHDVLLCINTGKTFNDPTRMRFETDEFFIRSPEEMYRAMPGHEDALKRSADIAARIDYSGLDLGTRRFPVFKPPTGQTPEEYLRALCQRGLVERYGNNPPPEATRRLEHELEIILRMGFASYFLIVWDFVRFARERGIPNSARGSACGALVSYVLHLSHVDPLTYDLLFERFLDPNRSEAPDIDIDLCQERRYEVIEYVRNKYGVENVAQIGTFGTLAARAVLRDVGRVLGIPLSKVDQVAKLVPQVLNISLDQAIKQEPELRRLGELDPEVGRMLDYGRRLEGLVRNVGTHAAGVVIADRPLIELVPLQKLPNKDKEKEVVTTQWDMGDVEKAGLLKMDFLGLRNLTILDRAVRLIRARHPRLDFRIENLPLDDPDTFALLQKGETKGVFQLESAGIRDLLIKMKPDVFNDIIATNALYRPGPLNGGMVDDYIDCKHGRKQPNYPHPVMREILEETHGVMVYQEQVMRILNRLGGIELSAAYQCIKAISKKKTEVIAKNKAQFVAGAVERGLAKEKAEEIFDLIEYFGGYGFNKSHSTAYALVAYQTAYLKAHFPTEYMAALLSSEIDGAERDKLVEHIEDCRRMGIEVLPPDINSGEAEFAVVDQGKIAFSLAAIKGVGIKAVEAIVKERNERGPFAHIGDFLERVPSQVVTSSTVEILIKAGAFDHLGGNRAQLLAALPRLVQAAQTAQEDRKRGQRNLFDAIADDPPKPFRGKTAKVDANGHPHANGSAHVQGNGSRHANGSAVAAATDSHGRSEEIAALLNLPNLPELADSLKLAEEKKVLGFYMSSHPLTRHAAMIRALASHSIDQLADVPEKTEIILGGMIASMQIKTVQKSRSGLTRMAKLTFEDLTGSMPAMLWPEEFAKLEAVVKEDALGFVKGTLDRRRDPAELIVSRFVPLERAASEFSAGVVLSLSRALLGPSDLDRIKQLVARSPGPLSLYLELVGLSEYRRVLYKAGQTNAIRFDPALLRDLEAILGRGNLRFVGPRGQSFHIDPTLMTIPNESQVEHI</sequence>
<dbReference type="STRING" id="575540.Isop_1325"/>
<comment type="catalytic activity">
    <reaction evidence="7">
        <text>DNA(n) + a 2'-deoxyribonucleoside 5'-triphosphate = DNA(n+1) + diphosphate</text>
        <dbReference type="Rhea" id="RHEA:22508"/>
        <dbReference type="Rhea" id="RHEA-COMP:17339"/>
        <dbReference type="Rhea" id="RHEA-COMP:17340"/>
        <dbReference type="ChEBI" id="CHEBI:33019"/>
        <dbReference type="ChEBI" id="CHEBI:61560"/>
        <dbReference type="ChEBI" id="CHEBI:173112"/>
        <dbReference type="EC" id="2.7.7.7"/>
    </reaction>
</comment>
<dbReference type="Gene3D" id="3.20.20.140">
    <property type="entry name" value="Metal-dependent hydrolases"/>
    <property type="match status" value="1"/>
</dbReference>
<evidence type="ECO:0000259" key="9">
    <source>
        <dbReference type="SMART" id="SM00481"/>
    </source>
</evidence>
<dbReference type="Gene3D" id="1.10.150.870">
    <property type="match status" value="1"/>
</dbReference>
<dbReference type="InterPro" id="IPR040982">
    <property type="entry name" value="DNA_pol3_finger"/>
</dbReference>
<dbReference type="PANTHER" id="PTHR32294:SF0">
    <property type="entry name" value="DNA POLYMERASE III SUBUNIT ALPHA"/>
    <property type="match status" value="1"/>
</dbReference>
<evidence type="ECO:0000256" key="6">
    <source>
        <dbReference type="ARBA" id="ARBA00022932"/>
    </source>
</evidence>
<dbReference type="InterPro" id="IPR004013">
    <property type="entry name" value="PHP_dom"/>
</dbReference>
<dbReference type="PANTHER" id="PTHR32294">
    <property type="entry name" value="DNA POLYMERASE III SUBUNIT ALPHA"/>
    <property type="match status" value="1"/>
</dbReference>
<dbReference type="InterPro" id="IPR011708">
    <property type="entry name" value="DNA_pol3_alpha_NTPase_dom"/>
</dbReference>
<protein>
    <recommendedName>
        <fullName evidence="2">DNA polymerase III subunit alpha</fullName>
        <ecNumber evidence="1">2.7.7.7</ecNumber>
    </recommendedName>
</protein>
<feature type="region of interest" description="Disordered" evidence="8">
    <location>
        <begin position="932"/>
        <end position="976"/>
    </location>
</feature>
<evidence type="ECO:0000256" key="4">
    <source>
        <dbReference type="ARBA" id="ARBA00022695"/>
    </source>
</evidence>
<dbReference type="KEGG" id="ipa:Isop_1325"/>
<proteinExistence type="predicted"/>
<keyword evidence="5" id="KW-0235">DNA replication</keyword>
<dbReference type="CDD" id="cd04485">
    <property type="entry name" value="DnaE_OBF"/>
    <property type="match status" value="1"/>
</dbReference>
<keyword evidence="11" id="KW-1185">Reference proteome</keyword>
<dbReference type="GO" id="GO:0008408">
    <property type="term" value="F:3'-5' exonuclease activity"/>
    <property type="evidence" value="ECO:0007669"/>
    <property type="project" value="InterPro"/>
</dbReference>
<dbReference type="InterPro" id="IPR003141">
    <property type="entry name" value="Pol/His_phosphatase_N"/>
</dbReference>
<accession>E8QWL9</accession>
<dbReference type="SUPFAM" id="SSF89550">
    <property type="entry name" value="PHP domain-like"/>
    <property type="match status" value="1"/>
</dbReference>
<dbReference type="InterPro" id="IPR016195">
    <property type="entry name" value="Pol/histidinol_Pase-like"/>
</dbReference>
<dbReference type="GO" id="GO:0003887">
    <property type="term" value="F:DNA-directed DNA polymerase activity"/>
    <property type="evidence" value="ECO:0007669"/>
    <property type="project" value="UniProtKB-KW"/>
</dbReference>
<dbReference type="Pfam" id="PF07733">
    <property type="entry name" value="DNA_pol3_alpha"/>
    <property type="match status" value="1"/>
</dbReference>
<dbReference type="GO" id="GO:0006260">
    <property type="term" value="P:DNA replication"/>
    <property type="evidence" value="ECO:0007669"/>
    <property type="project" value="UniProtKB-KW"/>
</dbReference>
<evidence type="ECO:0000256" key="3">
    <source>
        <dbReference type="ARBA" id="ARBA00022679"/>
    </source>
</evidence>
<dbReference type="CDD" id="cd12113">
    <property type="entry name" value="PHP_PolIIIA_DnaE3"/>
    <property type="match status" value="1"/>
</dbReference>
<dbReference type="NCBIfam" id="NF004226">
    <property type="entry name" value="PRK05673.1"/>
    <property type="match status" value="1"/>
</dbReference>
<dbReference type="Pfam" id="PF14579">
    <property type="entry name" value="HHH_6"/>
    <property type="match status" value="1"/>
</dbReference>
<evidence type="ECO:0000256" key="5">
    <source>
        <dbReference type="ARBA" id="ARBA00022705"/>
    </source>
</evidence>
<evidence type="ECO:0000256" key="2">
    <source>
        <dbReference type="ARBA" id="ARBA00019114"/>
    </source>
</evidence>
<dbReference type="Gene3D" id="1.10.10.1600">
    <property type="entry name" value="Bacterial DNA polymerase III alpha subunit, thumb domain"/>
    <property type="match status" value="1"/>
</dbReference>
<dbReference type="FunCoup" id="E8QWL9">
    <property type="interactions" value="299"/>
</dbReference>
<dbReference type="NCBIfam" id="TIGR00594">
    <property type="entry name" value="polc"/>
    <property type="match status" value="1"/>
</dbReference>
<gene>
    <name evidence="10" type="ordered locus">Isop_1325</name>
</gene>
<dbReference type="Pfam" id="PF02811">
    <property type="entry name" value="PHP"/>
    <property type="match status" value="1"/>
</dbReference>
<dbReference type="HOGENOM" id="CLU_001600_0_0_0"/>
<dbReference type="Proteomes" id="UP000008631">
    <property type="component" value="Chromosome"/>
</dbReference>
<dbReference type="InterPro" id="IPR041931">
    <property type="entry name" value="DNA_pol3_alpha_thumb_dom"/>
</dbReference>
<dbReference type="AlphaFoldDB" id="E8QWL9"/>
<dbReference type="eggNOG" id="COG0587">
    <property type="taxonomic scope" value="Bacteria"/>
</dbReference>
<dbReference type="SMART" id="SM00481">
    <property type="entry name" value="POLIIIAc"/>
    <property type="match status" value="1"/>
</dbReference>